<proteinExistence type="predicted"/>
<reference evidence="1 2" key="1">
    <citation type="submission" date="2018-10" db="EMBL/GenBank/DDBJ databases">
        <title>Characterization and genome analysis of a novel bacterium Sphingobium yanoikuyae SJTF8 capable of degrading PAHs.</title>
        <authorList>
            <person name="Yin C."/>
            <person name="Xiong W."/>
            <person name="Liang R."/>
        </authorList>
    </citation>
    <scope>NUCLEOTIDE SEQUENCE [LARGE SCALE GENOMIC DNA]</scope>
    <source>
        <strain evidence="1 2">SJTF8</strain>
    </source>
</reference>
<organism evidence="1 2">
    <name type="scientific">Sphingobium yanoikuyae</name>
    <name type="common">Sphingomonas yanoikuyae</name>
    <dbReference type="NCBI Taxonomy" id="13690"/>
    <lineage>
        <taxon>Bacteria</taxon>
        <taxon>Pseudomonadati</taxon>
        <taxon>Pseudomonadota</taxon>
        <taxon>Alphaproteobacteria</taxon>
        <taxon>Sphingomonadales</taxon>
        <taxon>Sphingomonadaceae</taxon>
        <taxon>Sphingobium</taxon>
    </lineage>
</organism>
<evidence type="ECO:0000313" key="2">
    <source>
        <dbReference type="Proteomes" id="UP000280708"/>
    </source>
</evidence>
<dbReference type="Proteomes" id="UP000280708">
    <property type="component" value="Chromosome"/>
</dbReference>
<evidence type="ECO:0000313" key="1">
    <source>
        <dbReference type="EMBL" id="AYO80426.1"/>
    </source>
</evidence>
<dbReference type="RefSeq" id="WP_063142004.1">
    <property type="nucleotide sequence ID" value="NZ_CP033230.1"/>
</dbReference>
<dbReference type="AlphaFoldDB" id="A0A3G2UZB6"/>
<dbReference type="EMBL" id="CP033230">
    <property type="protein sequence ID" value="AYO80426.1"/>
    <property type="molecule type" value="Genomic_DNA"/>
</dbReference>
<sequence length="139" mass="16016">MNGIDEIRLKYHLVEAVDDCGIAPFDGSGKYLEVHGIGDFASKLGKREDDYHNTLTGRLLLLLESRPLLGRNTYDALLENVIQAYFGDFEGNEDKFVPAFMVNDILRMWRTFAVNYELERRKPGKGFRIKNLRGRFERG</sequence>
<gene>
    <name evidence="1" type="ORF">EBF16_28320</name>
</gene>
<protein>
    <submittedName>
        <fullName evidence="1">Uncharacterized protein</fullName>
    </submittedName>
</protein>
<accession>A0A3G2UZB6</accession>
<name>A0A3G2UZB6_SPHYA</name>